<dbReference type="AlphaFoldDB" id="A0A5N7AP51"/>
<dbReference type="Proteomes" id="UP000326198">
    <property type="component" value="Unassembled WGS sequence"/>
</dbReference>
<sequence>MEYTTQQGPTQRAKATGVIFVRAIVITAHGTIELGLVSGWMGLTRVPARLSILGLSG</sequence>
<name>A0A5N7AP51_9EURO</name>
<accession>A0A5N7AP51</accession>
<feature type="non-terminal residue" evidence="1">
    <location>
        <position position="1"/>
    </location>
</feature>
<organism evidence="1 2">
    <name type="scientific">Aspergillus bertholletiae</name>
    <dbReference type="NCBI Taxonomy" id="1226010"/>
    <lineage>
        <taxon>Eukaryota</taxon>
        <taxon>Fungi</taxon>
        <taxon>Dikarya</taxon>
        <taxon>Ascomycota</taxon>
        <taxon>Pezizomycotina</taxon>
        <taxon>Eurotiomycetes</taxon>
        <taxon>Eurotiomycetidae</taxon>
        <taxon>Eurotiales</taxon>
        <taxon>Aspergillaceae</taxon>
        <taxon>Aspergillus</taxon>
        <taxon>Aspergillus subgen. Circumdati</taxon>
    </lineage>
</organism>
<gene>
    <name evidence="1" type="ORF">BDV26DRAFT_275702</name>
</gene>
<protein>
    <submittedName>
        <fullName evidence="1">Uncharacterized protein</fullName>
    </submittedName>
</protein>
<proteinExistence type="predicted"/>
<dbReference type="EMBL" id="ML736409">
    <property type="protein sequence ID" value="KAE8371625.1"/>
    <property type="molecule type" value="Genomic_DNA"/>
</dbReference>
<evidence type="ECO:0000313" key="1">
    <source>
        <dbReference type="EMBL" id="KAE8371625.1"/>
    </source>
</evidence>
<reference evidence="1 2" key="1">
    <citation type="submission" date="2019-04" db="EMBL/GenBank/DDBJ databases">
        <title>Friends and foes A comparative genomics studyof 23 Aspergillus species from section Flavi.</title>
        <authorList>
            <consortium name="DOE Joint Genome Institute"/>
            <person name="Kjaerbolling I."/>
            <person name="Vesth T."/>
            <person name="Frisvad J.C."/>
            <person name="Nybo J.L."/>
            <person name="Theobald S."/>
            <person name="Kildgaard S."/>
            <person name="Isbrandt T."/>
            <person name="Kuo A."/>
            <person name="Sato A."/>
            <person name="Lyhne E.K."/>
            <person name="Kogle M.E."/>
            <person name="Wiebenga A."/>
            <person name="Kun R.S."/>
            <person name="Lubbers R.J."/>
            <person name="Makela M.R."/>
            <person name="Barry K."/>
            <person name="Chovatia M."/>
            <person name="Clum A."/>
            <person name="Daum C."/>
            <person name="Haridas S."/>
            <person name="He G."/>
            <person name="LaButti K."/>
            <person name="Lipzen A."/>
            <person name="Mondo S."/>
            <person name="Riley R."/>
            <person name="Salamov A."/>
            <person name="Simmons B.A."/>
            <person name="Magnuson J.K."/>
            <person name="Henrissat B."/>
            <person name="Mortensen U.H."/>
            <person name="Larsen T.O."/>
            <person name="Devries R.P."/>
            <person name="Grigoriev I.V."/>
            <person name="Machida M."/>
            <person name="Baker S.E."/>
            <person name="Andersen M.R."/>
        </authorList>
    </citation>
    <scope>NUCLEOTIDE SEQUENCE [LARGE SCALE GENOMIC DNA]</scope>
    <source>
        <strain evidence="1 2">IBT 29228</strain>
    </source>
</reference>
<keyword evidence="2" id="KW-1185">Reference proteome</keyword>
<evidence type="ECO:0000313" key="2">
    <source>
        <dbReference type="Proteomes" id="UP000326198"/>
    </source>
</evidence>